<evidence type="ECO:0000313" key="3">
    <source>
        <dbReference type="Proteomes" id="UP000053558"/>
    </source>
</evidence>
<sequence length="658" mass="74237">MLLSTAPEKDVLGLYARNVVRDFDKSITAQLKDQLETHVQQDKNKRRPHQEHCIGILGAGVGGLYTALILDSLGIKYEILEASNRTGGRLYTHKFQGGGHYDYYDVGAMRFPLPKKKNGVFVNGVMRRLAKLIEYPPLNTNSDPGCPPLKDRLIPYYFTPPPSSRPGILYYNGVHKRDDQPAEELDFKSEALGISNAYAQAAVTAIENDVVGPFTRLLSKDLDRGITEGEGWKVLKANDDYSMRGYMSFKYMPSVTLELLPDHLPTNVVNYSEMLNGSTASWDQGFADSVLETMAFARDGASNITEVDWRCFDGGSQQLTDYMARYLRSRHDDPIKLEKRVVALNSTSEEVIEVSVTGEPKPRRYTHVISTLPLPVYRTIDTKNVNMSVIQKTAIRQLQHDPAIKIGIRFKEPWWTTKLGIVGGQSYTDLPIRRVVYPSYGAAPKPASNVLIACYTTSNDAYRLSALAAGEKQDKEALKDLVLRNLAEVHAVNDKKAPDPHFKVTHEFLMDQFEDMHVFEWNHNPYTMSAFAMFGPGNFKQFYPAMITPAANNRLYFASEAISPRHAWVVGALDSVWRAVDTYLHCTGQYKQRVIFRLMWGNNMEWAEPSDDDPCRMPQKLPTEVPDSKGDKAQVFDDSFDEHFDLMEKAMLGGVVKF</sequence>
<dbReference type="OrthoDB" id="7777654at2759"/>
<dbReference type="Proteomes" id="UP000053558">
    <property type="component" value="Unassembled WGS sequence"/>
</dbReference>
<dbReference type="InterPro" id="IPR050281">
    <property type="entry name" value="Flavin_monoamine_oxidase"/>
</dbReference>
<dbReference type="EMBL" id="JH711582">
    <property type="protein sequence ID" value="EIW78471.1"/>
    <property type="molecule type" value="Genomic_DNA"/>
</dbReference>
<keyword evidence="3" id="KW-1185">Reference proteome</keyword>
<dbReference type="PANTHER" id="PTHR10742:SF342">
    <property type="entry name" value="AMINE OXIDASE"/>
    <property type="match status" value="1"/>
</dbReference>
<accession>A0A5M3MIM1</accession>
<feature type="domain" description="Amine oxidase" evidence="1">
    <location>
        <begin position="287"/>
        <end position="581"/>
    </location>
</feature>
<evidence type="ECO:0000259" key="1">
    <source>
        <dbReference type="Pfam" id="PF01593"/>
    </source>
</evidence>
<dbReference type="RefSeq" id="XP_007771502.1">
    <property type="nucleotide sequence ID" value="XM_007773312.1"/>
</dbReference>
<comment type="caution">
    <text evidence="2">The sequence shown here is derived from an EMBL/GenBank/DDBJ whole genome shotgun (WGS) entry which is preliminary data.</text>
</comment>
<name>A0A5M3MIM1_CONPW</name>
<proteinExistence type="predicted"/>
<dbReference type="Gene3D" id="3.90.660.10">
    <property type="match status" value="2"/>
</dbReference>
<dbReference type="GO" id="GO:0001716">
    <property type="term" value="F:L-amino-acid oxidase activity"/>
    <property type="evidence" value="ECO:0007669"/>
    <property type="project" value="TreeGrafter"/>
</dbReference>
<evidence type="ECO:0000313" key="2">
    <source>
        <dbReference type="EMBL" id="EIW78471.1"/>
    </source>
</evidence>
<dbReference type="PANTHER" id="PTHR10742">
    <property type="entry name" value="FLAVIN MONOAMINE OXIDASE"/>
    <property type="match status" value="1"/>
</dbReference>
<dbReference type="Gene3D" id="3.50.50.60">
    <property type="entry name" value="FAD/NAD(P)-binding domain"/>
    <property type="match status" value="1"/>
</dbReference>
<dbReference type="KEGG" id="cput:CONPUDRAFT_156452"/>
<dbReference type="AlphaFoldDB" id="A0A5M3MIM1"/>
<dbReference type="Gene3D" id="1.10.10.1620">
    <property type="match status" value="1"/>
</dbReference>
<gene>
    <name evidence="2" type="ORF">CONPUDRAFT_156452</name>
</gene>
<feature type="domain" description="Amine oxidase" evidence="1">
    <location>
        <begin position="62"/>
        <end position="113"/>
    </location>
</feature>
<dbReference type="GO" id="GO:0009063">
    <property type="term" value="P:amino acid catabolic process"/>
    <property type="evidence" value="ECO:0007669"/>
    <property type="project" value="TreeGrafter"/>
</dbReference>
<reference evidence="3" key="1">
    <citation type="journal article" date="2012" name="Science">
        <title>The Paleozoic origin of enzymatic lignin decomposition reconstructed from 31 fungal genomes.</title>
        <authorList>
            <person name="Floudas D."/>
            <person name="Binder M."/>
            <person name="Riley R."/>
            <person name="Barry K."/>
            <person name="Blanchette R.A."/>
            <person name="Henrissat B."/>
            <person name="Martinez A.T."/>
            <person name="Otillar R."/>
            <person name="Spatafora J.W."/>
            <person name="Yadav J.S."/>
            <person name="Aerts A."/>
            <person name="Benoit I."/>
            <person name="Boyd A."/>
            <person name="Carlson A."/>
            <person name="Copeland A."/>
            <person name="Coutinho P.M."/>
            <person name="de Vries R.P."/>
            <person name="Ferreira P."/>
            <person name="Findley K."/>
            <person name="Foster B."/>
            <person name="Gaskell J."/>
            <person name="Glotzer D."/>
            <person name="Gorecki P."/>
            <person name="Heitman J."/>
            <person name="Hesse C."/>
            <person name="Hori C."/>
            <person name="Igarashi K."/>
            <person name="Jurgens J.A."/>
            <person name="Kallen N."/>
            <person name="Kersten P."/>
            <person name="Kohler A."/>
            <person name="Kuees U."/>
            <person name="Kumar T.K.A."/>
            <person name="Kuo A."/>
            <person name="LaButti K."/>
            <person name="Larrondo L.F."/>
            <person name="Lindquist E."/>
            <person name="Ling A."/>
            <person name="Lombard V."/>
            <person name="Lucas S."/>
            <person name="Lundell T."/>
            <person name="Martin R."/>
            <person name="McLaughlin D.J."/>
            <person name="Morgenstern I."/>
            <person name="Morin E."/>
            <person name="Murat C."/>
            <person name="Nagy L.G."/>
            <person name="Nolan M."/>
            <person name="Ohm R.A."/>
            <person name="Patyshakuliyeva A."/>
            <person name="Rokas A."/>
            <person name="Ruiz-Duenas F.J."/>
            <person name="Sabat G."/>
            <person name="Salamov A."/>
            <person name="Samejima M."/>
            <person name="Schmutz J."/>
            <person name="Slot J.C."/>
            <person name="St John F."/>
            <person name="Stenlid J."/>
            <person name="Sun H."/>
            <person name="Sun S."/>
            <person name="Syed K."/>
            <person name="Tsang A."/>
            <person name="Wiebenga A."/>
            <person name="Young D."/>
            <person name="Pisabarro A."/>
            <person name="Eastwood D.C."/>
            <person name="Martin F."/>
            <person name="Cullen D."/>
            <person name="Grigoriev I.V."/>
            <person name="Hibbett D.S."/>
        </authorList>
    </citation>
    <scope>NUCLEOTIDE SEQUENCE [LARGE SCALE GENOMIC DNA]</scope>
    <source>
        <strain evidence="3">RWD-64-598 SS2</strain>
    </source>
</reference>
<dbReference type="SUPFAM" id="SSF51905">
    <property type="entry name" value="FAD/NAD(P)-binding domain"/>
    <property type="match status" value="1"/>
</dbReference>
<protein>
    <recommendedName>
        <fullName evidence="1">Amine oxidase domain-containing protein</fullName>
    </recommendedName>
</protein>
<dbReference type="SUPFAM" id="SSF54373">
    <property type="entry name" value="FAD-linked reductases, C-terminal domain"/>
    <property type="match status" value="1"/>
</dbReference>
<dbReference type="GeneID" id="19203569"/>
<dbReference type="Pfam" id="PF01593">
    <property type="entry name" value="Amino_oxidase"/>
    <property type="match status" value="2"/>
</dbReference>
<dbReference type="InterPro" id="IPR036188">
    <property type="entry name" value="FAD/NAD-bd_sf"/>
</dbReference>
<organism evidence="2 3">
    <name type="scientific">Coniophora puteana (strain RWD-64-598)</name>
    <name type="common">Brown rot fungus</name>
    <dbReference type="NCBI Taxonomy" id="741705"/>
    <lineage>
        <taxon>Eukaryota</taxon>
        <taxon>Fungi</taxon>
        <taxon>Dikarya</taxon>
        <taxon>Basidiomycota</taxon>
        <taxon>Agaricomycotina</taxon>
        <taxon>Agaricomycetes</taxon>
        <taxon>Agaricomycetidae</taxon>
        <taxon>Boletales</taxon>
        <taxon>Coniophorineae</taxon>
        <taxon>Coniophoraceae</taxon>
        <taxon>Coniophora</taxon>
    </lineage>
</organism>
<dbReference type="OMA" id="SSSHHAW"/>
<dbReference type="InterPro" id="IPR002937">
    <property type="entry name" value="Amino_oxidase"/>
</dbReference>